<organism evidence="1 2">
    <name type="scientific">Polaromonas eurypsychrophila</name>
    <dbReference type="NCBI Taxonomy" id="1614635"/>
    <lineage>
        <taxon>Bacteria</taxon>
        <taxon>Pseudomonadati</taxon>
        <taxon>Pseudomonadota</taxon>
        <taxon>Betaproteobacteria</taxon>
        <taxon>Burkholderiales</taxon>
        <taxon>Comamonadaceae</taxon>
        <taxon>Polaromonas</taxon>
    </lineage>
</organism>
<evidence type="ECO:0008006" key="3">
    <source>
        <dbReference type="Google" id="ProtNLM"/>
    </source>
</evidence>
<reference evidence="1" key="1">
    <citation type="journal article" date="2014" name="Int. J. Syst. Evol. Microbiol.">
        <title>Complete genome sequence of Corynebacterium casei LMG S-19264T (=DSM 44701T), isolated from a smear-ripened cheese.</title>
        <authorList>
            <consortium name="US DOE Joint Genome Institute (JGI-PGF)"/>
            <person name="Walter F."/>
            <person name="Albersmeier A."/>
            <person name="Kalinowski J."/>
            <person name="Ruckert C."/>
        </authorList>
    </citation>
    <scope>NUCLEOTIDE SEQUENCE</scope>
    <source>
        <strain evidence="1">CGMCC 1.15322</strain>
    </source>
</reference>
<dbReference type="AlphaFoldDB" id="A0A916SCZ0"/>
<comment type="caution">
    <text evidence="1">The sequence shown here is derived from an EMBL/GenBank/DDBJ whole genome shotgun (WGS) entry which is preliminary data.</text>
</comment>
<dbReference type="Pfam" id="PF19795">
    <property type="entry name" value="DUF6279"/>
    <property type="match status" value="1"/>
</dbReference>
<keyword evidence="2" id="KW-1185">Reference proteome</keyword>
<accession>A0A916SCZ0</accession>
<proteinExistence type="predicted"/>
<dbReference type="EMBL" id="BMIG01000003">
    <property type="protein sequence ID" value="GGA93306.1"/>
    <property type="molecule type" value="Genomic_DNA"/>
</dbReference>
<evidence type="ECO:0000313" key="2">
    <source>
        <dbReference type="Proteomes" id="UP000620596"/>
    </source>
</evidence>
<name>A0A916SCZ0_9BURK</name>
<dbReference type="RefSeq" id="WP_229676211.1">
    <property type="nucleotide sequence ID" value="NZ_BMIG01000003.1"/>
</dbReference>
<evidence type="ECO:0000313" key="1">
    <source>
        <dbReference type="EMBL" id="GGA93306.1"/>
    </source>
</evidence>
<dbReference type="Proteomes" id="UP000620596">
    <property type="component" value="Unassembled WGS sequence"/>
</dbReference>
<sequence>MKFPVPSVWGARLAPSGGLLRIIGLAGLLALTGMLGACSAVKLAYNQAHELAYLQLDGYFDFSDAQSSRVKEELVKVQRWHRSTQLPAYGDFLKKWQGLLPGDLDEGQVCSATDDLRSSLLAISNRAEPLVAELAGTLTSGQLKFLQRKFSKLNREYQSDFLEGTPMSRIDKRVKKAASRAEMLYGSLEEKQLAVLRRQITQSVFDPSVSLAEHQRRQQDALQTLAPLAGGTATAAQARSAIRGYFERSLNSPNLVYRSYQEKLTRDNCKTLALLHNSTSLAQRTKAVQTLGEYAQDFRTLAAQDF</sequence>
<reference evidence="1" key="2">
    <citation type="submission" date="2020-09" db="EMBL/GenBank/DDBJ databases">
        <authorList>
            <person name="Sun Q."/>
            <person name="Zhou Y."/>
        </authorList>
    </citation>
    <scope>NUCLEOTIDE SEQUENCE</scope>
    <source>
        <strain evidence="1">CGMCC 1.15322</strain>
    </source>
</reference>
<gene>
    <name evidence="1" type="ORF">GCM10011496_12910</name>
</gene>
<protein>
    <recommendedName>
        <fullName evidence="3">Lipoprotein</fullName>
    </recommendedName>
</protein>